<dbReference type="GeneID" id="28834327"/>
<organism evidence="1 2">
    <name type="scientific">Pseudogymnoascus verrucosus</name>
    <dbReference type="NCBI Taxonomy" id="342668"/>
    <lineage>
        <taxon>Eukaryota</taxon>
        <taxon>Fungi</taxon>
        <taxon>Dikarya</taxon>
        <taxon>Ascomycota</taxon>
        <taxon>Pezizomycotina</taxon>
        <taxon>Leotiomycetes</taxon>
        <taxon>Thelebolales</taxon>
        <taxon>Thelebolaceae</taxon>
        <taxon>Pseudogymnoascus</taxon>
    </lineage>
</organism>
<gene>
    <name evidence="1" type="ORF">VE01_00941</name>
</gene>
<dbReference type="OrthoDB" id="3649348at2759"/>
<reference evidence="2" key="2">
    <citation type="journal article" date="2018" name="Nat. Commun.">
        <title>Extreme sensitivity to ultraviolet light in the fungal pathogen causing white-nose syndrome of bats.</title>
        <authorList>
            <person name="Palmer J.M."/>
            <person name="Drees K.P."/>
            <person name="Foster J.T."/>
            <person name="Lindner D.L."/>
        </authorList>
    </citation>
    <scope>NUCLEOTIDE SEQUENCE [LARGE SCALE GENOMIC DNA]</scope>
    <source>
        <strain evidence="2">UAMH 10579</strain>
    </source>
</reference>
<reference evidence="1 2" key="1">
    <citation type="submission" date="2016-03" db="EMBL/GenBank/DDBJ databases">
        <title>Comparative genomics of Pseudogymnoascus destructans, the fungus causing white-nose syndrome of bats.</title>
        <authorList>
            <person name="Palmer J.M."/>
            <person name="Drees K.P."/>
            <person name="Foster J.T."/>
            <person name="Lindner D.L."/>
        </authorList>
    </citation>
    <scope>NUCLEOTIDE SEQUENCE [LARGE SCALE GENOMIC DNA]</scope>
    <source>
        <strain evidence="1 2">UAMH 10579</strain>
    </source>
</reference>
<dbReference type="Proteomes" id="UP000091956">
    <property type="component" value="Unassembled WGS sequence"/>
</dbReference>
<proteinExistence type="predicted"/>
<evidence type="ECO:0000313" key="2">
    <source>
        <dbReference type="Proteomes" id="UP000091956"/>
    </source>
</evidence>
<evidence type="ECO:0000313" key="1">
    <source>
        <dbReference type="EMBL" id="OBU01240.1"/>
    </source>
</evidence>
<dbReference type="RefSeq" id="XP_018134972.1">
    <property type="nucleotide sequence ID" value="XM_018270469.2"/>
</dbReference>
<accession>A0A2P2SWQ5</accession>
<keyword evidence="2" id="KW-1185">Reference proteome</keyword>
<dbReference type="AlphaFoldDB" id="A0A2P2SWQ5"/>
<sequence length="144" mass="15897">MSDPMPIILCVKSSTMATECIDCFQPEYEVIHVIFSVAAGALDIPTLLRGETLSPSDPHNLGTRNYSKTPVAVILGRMYDDVDFAEMRESCKGRSNVPWLRQDLSKPEPPLGNGFAEAMVERMKACLSNLAVKGILKQDGVYLY</sequence>
<name>A0A2P2SWQ5_9PEZI</name>
<protein>
    <submittedName>
        <fullName evidence="1">Uncharacterized protein</fullName>
    </submittedName>
</protein>
<dbReference type="EMBL" id="KV460207">
    <property type="protein sequence ID" value="OBU01240.1"/>
    <property type="molecule type" value="Genomic_DNA"/>
</dbReference>